<feature type="compositionally biased region" description="Pro residues" evidence="1">
    <location>
        <begin position="402"/>
        <end position="416"/>
    </location>
</feature>
<reference evidence="2 3" key="1">
    <citation type="submission" date="2016-07" db="EMBL/GenBank/DDBJ databases">
        <title>Draft genome of the white-rot fungus Obba rivulosa 3A-2.</title>
        <authorList>
            <consortium name="DOE Joint Genome Institute"/>
            <person name="Miettinen O."/>
            <person name="Riley R."/>
            <person name="Acob R."/>
            <person name="Barry K."/>
            <person name="Cullen D."/>
            <person name="De Vries R."/>
            <person name="Hainaut M."/>
            <person name="Hatakka A."/>
            <person name="Henrissat B."/>
            <person name="Hilden K."/>
            <person name="Kuo R."/>
            <person name="Labutti K."/>
            <person name="Lipzen A."/>
            <person name="Makela M.R."/>
            <person name="Sandor L."/>
            <person name="Spatafora J.W."/>
            <person name="Grigoriev I.V."/>
            <person name="Hibbett D.S."/>
        </authorList>
    </citation>
    <scope>NUCLEOTIDE SEQUENCE [LARGE SCALE GENOMIC DNA]</scope>
    <source>
        <strain evidence="2 3">3A-2</strain>
    </source>
</reference>
<gene>
    <name evidence="2" type="ORF">OBBRIDRAFT_216793</name>
</gene>
<feature type="compositionally biased region" description="Polar residues" evidence="1">
    <location>
        <begin position="34"/>
        <end position="47"/>
    </location>
</feature>
<feature type="compositionally biased region" description="Low complexity" evidence="1">
    <location>
        <begin position="48"/>
        <end position="62"/>
    </location>
</feature>
<feature type="compositionally biased region" description="Low complexity" evidence="1">
    <location>
        <begin position="357"/>
        <end position="367"/>
    </location>
</feature>
<evidence type="ECO:0000313" key="3">
    <source>
        <dbReference type="Proteomes" id="UP000250043"/>
    </source>
</evidence>
<feature type="region of interest" description="Disordered" evidence="1">
    <location>
        <begin position="33"/>
        <end position="68"/>
    </location>
</feature>
<dbReference type="Proteomes" id="UP000250043">
    <property type="component" value="Unassembled WGS sequence"/>
</dbReference>
<name>A0A8E2DQN6_9APHY</name>
<accession>A0A8E2DQN6</accession>
<feature type="region of interest" description="Disordered" evidence="1">
    <location>
        <begin position="331"/>
        <end position="425"/>
    </location>
</feature>
<evidence type="ECO:0000313" key="2">
    <source>
        <dbReference type="EMBL" id="OCH94015.1"/>
    </source>
</evidence>
<sequence>MWKLLKACSSFNPHDRPSTRDISLRLGAMAKKWNPQTPLSPNSATQVSRSTSHSASLTSQSHIAEHSLPEPEKSIAQLQDIPPFKLQRSLVRKQATIMFTDKGLPILKSHDQEYQCYPQDATFISNNGSSFSAYVTYGNKVYEETWELAGPSITRSGPGVDMLWRFPGEDVAQKWFNALRQFTQRKKLKNSIASVFRSRPTRRCPESTVELRISLTQWHRVVEGEIMNASWDTTAAQYAPPDPMWNYFRLPRSCNWPGPVDMAMDAFSYIEEFDVIASIFWKISLNGNIMRCETHEQARGWFYAFRRAIQSIRSPPPLTISHIPEHRSITPEPIILRPPPPQPIIVHESPSTPSPPRSRSITPEPIIIRPPPPRPIIAHEPPSTPSPPRSRSITPEPIVPRLSPPRPVTVPEPSSPTPSFVPSGMHSSRYPVIVPLQRRPSFSIEIPPPHSPSTIQRLAEMHASRPILASPDEVPRWSI</sequence>
<proteinExistence type="predicted"/>
<evidence type="ECO:0000256" key="1">
    <source>
        <dbReference type="SAM" id="MobiDB-lite"/>
    </source>
</evidence>
<protein>
    <submittedName>
        <fullName evidence="2">Uncharacterized protein</fullName>
    </submittedName>
</protein>
<keyword evidence="3" id="KW-1185">Reference proteome</keyword>
<dbReference type="AlphaFoldDB" id="A0A8E2DQN6"/>
<dbReference type="EMBL" id="KV722348">
    <property type="protein sequence ID" value="OCH94015.1"/>
    <property type="molecule type" value="Genomic_DNA"/>
</dbReference>
<organism evidence="2 3">
    <name type="scientific">Obba rivulosa</name>
    <dbReference type="NCBI Taxonomy" id="1052685"/>
    <lineage>
        <taxon>Eukaryota</taxon>
        <taxon>Fungi</taxon>
        <taxon>Dikarya</taxon>
        <taxon>Basidiomycota</taxon>
        <taxon>Agaricomycotina</taxon>
        <taxon>Agaricomycetes</taxon>
        <taxon>Polyporales</taxon>
        <taxon>Gelatoporiaceae</taxon>
        <taxon>Obba</taxon>
    </lineage>
</organism>